<dbReference type="OrthoDB" id="249703at2759"/>
<dbReference type="STRING" id="5866.A0A061D2D1"/>
<dbReference type="VEuPathDB" id="PiroplasmaDB:BBBOND_0200780"/>
<keyword evidence="7" id="KW-1185">Reference proteome</keyword>
<feature type="domain" description="GST C-terminal" evidence="5">
    <location>
        <begin position="103"/>
        <end position="224"/>
    </location>
</feature>
<dbReference type="RefSeq" id="XP_012767107.1">
    <property type="nucleotide sequence ID" value="XM_012911653.1"/>
</dbReference>
<dbReference type="PROSITE" id="PS50405">
    <property type="entry name" value="GST_CTER"/>
    <property type="match status" value="1"/>
</dbReference>
<dbReference type="InterPro" id="IPR010987">
    <property type="entry name" value="Glutathione-S-Trfase_C-like"/>
</dbReference>
<gene>
    <name evidence="6" type="ORF">BBBOND_0200780</name>
</gene>
<dbReference type="GO" id="GO:0005737">
    <property type="term" value="C:cytoplasm"/>
    <property type="evidence" value="ECO:0007669"/>
    <property type="project" value="TreeGrafter"/>
</dbReference>
<dbReference type="PANTHER" id="PTHR43986">
    <property type="entry name" value="ELONGATION FACTOR 1-GAMMA"/>
    <property type="match status" value="1"/>
</dbReference>
<dbReference type="Gene3D" id="3.30.70.1010">
    <property type="entry name" value="Translation elongation factor EF1B, gamma chain, conserved domain"/>
    <property type="match status" value="1"/>
</dbReference>
<name>A0A061D2D1_BABBI</name>
<dbReference type="KEGG" id="bbig:BBBOND_0200780"/>
<dbReference type="PROSITE" id="PS50040">
    <property type="entry name" value="EF1G_C"/>
    <property type="match status" value="1"/>
</dbReference>
<dbReference type="InterPro" id="IPR001662">
    <property type="entry name" value="EF1B_G_C"/>
</dbReference>
<accession>A0A061D2D1</accession>
<dbReference type="AlphaFoldDB" id="A0A061D2D1"/>
<dbReference type="GO" id="GO:0003746">
    <property type="term" value="F:translation elongation factor activity"/>
    <property type="evidence" value="ECO:0007669"/>
    <property type="project" value="UniProtKB-UniRule"/>
</dbReference>
<dbReference type="OMA" id="IADCKVW"/>
<dbReference type="Proteomes" id="UP000033188">
    <property type="component" value="Chromosome 2"/>
</dbReference>
<evidence type="ECO:0000256" key="3">
    <source>
        <dbReference type="PROSITE-ProRule" id="PRU00519"/>
    </source>
</evidence>
<dbReference type="PANTHER" id="PTHR43986:SF1">
    <property type="entry name" value="ELONGATION FACTOR 1-GAMMA"/>
    <property type="match status" value="1"/>
</dbReference>
<evidence type="ECO:0000256" key="2">
    <source>
        <dbReference type="ARBA" id="ARBA00022917"/>
    </source>
</evidence>
<dbReference type="InterPro" id="IPR004046">
    <property type="entry name" value="GST_C"/>
</dbReference>
<dbReference type="SUPFAM" id="SSF89942">
    <property type="entry name" value="eEF1-gamma domain"/>
    <property type="match status" value="1"/>
</dbReference>
<organism evidence="6 7">
    <name type="scientific">Babesia bigemina</name>
    <dbReference type="NCBI Taxonomy" id="5866"/>
    <lineage>
        <taxon>Eukaryota</taxon>
        <taxon>Sar</taxon>
        <taxon>Alveolata</taxon>
        <taxon>Apicomplexa</taxon>
        <taxon>Aconoidasida</taxon>
        <taxon>Piroplasmida</taxon>
        <taxon>Babesiidae</taxon>
        <taxon>Babesia</taxon>
    </lineage>
</organism>
<dbReference type="SMART" id="SM01183">
    <property type="entry name" value="EF1G"/>
    <property type="match status" value="1"/>
</dbReference>
<proteinExistence type="predicted"/>
<dbReference type="InterPro" id="IPR036282">
    <property type="entry name" value="Glutathione-S-Trfase_C_sf"/>
</dbReference>
<dbReference type="InterPro" id="IPR050802">
    <property type="entry name" value="EF-GSTs"/>
</dbReference>
<dbReference type="Gene3D" id="1.20.1050.130">
    <property type="match status" value="1"/>
</dbReference>
<protein>
    <submittedName>
        <fullName evidence="6">GST/eEF1-gamma domain containg protein,putative</fullName>
    </submittedName>
</protein>
<sequence>MVGCASAAAALTSLTHLQKVIGVDFNDLGTKNVLAAAQFLGVAYDFQLSKGSCCSSEGKKDEFSEVKPCVSVELCGGLGAFCGSISICRHMMEQKKKGDSPAELFARSDATSWMEFFYDRFDVGSRCQAVTQVDASSTSELAKCLRATDAFLLSRTFLVGESLSVADIVCAVTVKHLVSIGKLEAGYLRTGLRNLSRLIRTVEASDAFVNYEKKLASLQSGSASESSFVLDTWKKTYSNCKGDLEKEVMPWLWSNHDAENWSFYFMKYNKLDDECQSDITTSNMLSGFLQRFEPDFRRISFGVINVMGSGNCYDIMGVWLIKGTELPPSVTEHPSFEFQTFTKLDVNNEAHRRMITDYFCAEDSINGVAIADAKVWK</sequence>
<feature type="domain" description="EF-1-gamma C-terminal" evidence="4">
    <location>
        <begin position="211"/>
        <end position="377"/>
    </location>
</feature>
<reference evidence="7" key="1">
    <citation type="submission" date="2014-06" db="EMBL/GenBank/DDBJ databases">
        <authorList>
            <person name="Aslett M."/>
            <person name="De Silva N."/>
        </authorList>
    </citation>
    <scope>NUCLEOTIDE SEQUENCE [LARGE SCALE GENOMIC DNA]</scope>
    <source>
        <strain evidence="7">Bond</strain>
    </source>
</reference>
<evidence type="ECO:0000259" key="4">
    <source>
        <dbReference type="PROSITE" id="PS50040"/>
    </source>
</evidence>
<evidence type="ECO:0000259" key="5">
    <source>
        <dbReference type="PROSITE" id="PS50405"/>
    </source>
</evidence>
<keyword evidence="1 3" id="KW-0251">Elongation factor</keyword>
<evidence type="ECO:0000313" key="7">
    <source>
        <dbReference type="Proteomes" id="UP000033188"/>
    </source>
</evidence>
<dbReference type="Pfam" id="PF00647">
    <property type="entry name" value="EF1G"/>
    <property type="match status" value="1"/>
</dbReference>
<dbReference type="InterPro" id="IPR036433">
    <property type="entry name" value="EF1B_G_C_sf"/>
</dbReference>
<evidence type="ECO:0000256" key="1">
    <source>
        <dbReference type="ARBA" id="ARBA00022768"/>
    </source>
</evidence>
<dbReference type="GeneID" id="24563462"/>
<keyword evidence="2 3" id="KW-0648">Protein biosynthesis</keyword>
<evidence type="ECO:0000313" key="6">
    <source>
        <dbReference type="EMBL" id="CDR94921.1"/>
    </source>
</evidence>
<dbReference type="SUPFAM" id="SSF47616">
    <property type="entry name" value="GST C-terminal domain-like"/>
    <property type="match status" value="1"/>
</dbReference>
<dbReference type="Pfam" id="PF00043">
    <property type="entry name" value="GST_C"/>
    <property type="match status" value="1"/>
</dbReference>
<dbReference type="GO" id="GO:0005634">
    <property type="term" value="C:nucleus"/>
    <property type="evidence" value="ECO:0007669"/>
    <property type="project" value="TreeGrafter"/>
</dbReference>
<dbReference type="EMBL" id="LK391708">
    <property type="protein sequence ID" value="CDR94921.1"/>
    <property type="molecule type" value="Genomic_DNA"/>
</dbReference>